<dbReference type="NCBIfam" id="TIGR03168">
    <property type="entry name" value="1-PFK"/>
    <property type="match status" value="1"/>
</dbReference>
<evidence type="ECO:0000256" key="3">
    <source>
        <dbReference type="ARBA" id="ARBA00022736"/>
    </source>
</evidence>
<comment type="catalytic activity">
    <reaction evidence="7 9">
        <text>beta-D-fructose 1-phosphate + ATP = beta-D-fructose 1,6-bisphosphate + ADP + H(+)</text>
        <dbReference type="Rhea" id="RHEA:14213"/>
        <dbReference type="ChEBI" id="CHEBI:15378"/>
        <dbReference type="ChEBI" id="CHEBI:30616"/>
        <dbReference type="ChEBI" id="CHEBI:32966"/>
        <dbReference type="ChEBI" id="CHEBI:138881"/>
        <dbReference type="ChEBI" id="CHEBI:456216"/>
        <dbReference type="EC" id="2.7.1.56"/>
    </reaction>
</comment>
<sequence>MIYTVTLNPSIDYVVYMDNEVKTGAVNRIQKDRKFPGGKGINVSRILSQLNIENKALGFIGGFTGKFIEDALKKENIITEFVQVEEDTRINVKVKSSNETEINGLGPHISQEKANELLNILSNLSREDVVILSGSKSKGLSEKFYQEIIEKLKQTETEFVIDTTGKELKDALFSKPLLIKPNNHELEELFDVKLKTEEDMKIYGKKLVEAGAQHVIISMAEKGAMLFTEKGVYHGKAPKGNLKNSVGSGDSMVAGFTGMLKQTGNSLEAFKYGIASGSATAFEEDLATKDKIEGLLSQIKIKVLEEN</sequence>
<comment type="function">
    <text evidence="9">Catalyzes the ATP-dependent phosphorylation of fructose-l-phosphate to fructose-l,6-bisphosphate.</text>
</comment>
<accession>A0A1I3XIY3</accession>
<dbReference type="PIRSF" id="PIRSF000535">
    <property type="entry name" value="1PFK/6PFK/LacC"/>
    <property type="match status" value="1"/>
</dbReference>
<evidence type="ECO:0000256" key="1">
    <source>
        <dbReference type="ARBA" id="ARBA00005380"/>
    </source>
</evidence>
<dbReference type="GO" id="GO:0005988">
    <property type="term" value="P:lactose metabolic process"/>
    <property type="evidence" value="ECO:0007669"/>
    <property type="project" value="UniProtKB-KW"/>
</dbReference>
<dbReference type="InterPro" id="IPR002173">
    <property type="entry name" value="Carboh/pur_kinase_PfkB_CS"/>
</dbReference>
<dbReference type="Gene3D" id="3.40.1190.20">
    <property type="match status" value="1"/>
</dbReference>
<dbReference type="AlphaFoldDB" id="A0A1I3XIY3"/>
<dbReference type="CDD" id="cd01164">
    <property type="entry name" value="FruK_PfkB_like"/>
    <property type="match status" value="1"/>
</dbReference>
<dbReference type="RefSeq" id="WP_091896922.1">
    <property type="nucleotide sequence ID" value="NZ_FOSJ01000014.1"/>
</dbReference>
<dbReference type="STRING" id="258723.GCA_900169305_01766"/>
<dbReference type="FunFam" id="3.40.1190.20:FF:000001">
    <property type="entry name" value="Phosphofructokinase"/>
    <property type="match status" value="1"/>
</dbReference>
<dbReference type="GO" id="GO:0009024">
    <property type="term" value="F:tagatose-6-phosphate kinase activity"/>
    <property type="evidence" value="ECO:0007669"/>
    <property type="project" value="UniProtKB-EC"/>
</dbReference>
<name>A0A1I3XIY3_9LACT</name>
<evidence type="ECO:0000313" key="11">
    <source>
        <dbReference type="EMBL" id="SFK19006.1"/>
    </source>
</evidence>
<proteinExistence type="inferred from homology"/>
<dbReference type="PANTHER" id="PTHR46566">
    <property type="entry name" value="1-PHOSPHOFRUCTOKINASE-RELATED"/>
    <property type="match status" value="1"/>
</dbReference>
<dbReference type="InterPro" id="IPR017583">
    <property type="entry name" value="Tagatose/fructose_Pkinase"/>
</dbReference>
<keyword evidence="3 8" id="KW-0423">Lactose metabolism</keyword>
<dbReference type="GO" id="GO:0016052">
    <property type="term" value="P:carbohydrate catabolic process"/>
    <property type="evidence" value="ECO:0007669"/>
    <property type="project" value="UniProtKB-ARBA"/>
</dbReference>
<dbReference type="GO" id="GO:0044281">
    <property type="term" value="P:small molecule metabolic process"/>
    <property type="evidence" value="ECO:0007669"/>
    <property type="project" value="UniProtKB-ARBA"/>
</dbReference>
<dbReference type="Proteomes" id="UP000199589">
    <property type="component" value="Unassembled WGS sequence"/>
</dbReference>
<evidence type="ECO:0000256" key="4">
    <source>
        <dbReference type="ARBA" id="ARBA00022741"/>
    </source>
</evidence>
<dbReference type="EC" id="2.7.1.144" evidence="8"/>
<keyword evidence="5 9" id="KW-0418">Kinase</keyword>
<dbReference type="InterPro" id="IPR011611">
    <property type="entry name" value="PfkB_dom"/>
</dbReference>
<dbReference type="GO" id="GO:0008662">
    <property type="term" value="F:1-phosphofructokinase activity"/>
    <property type="evidence" value="ECO:0007669"/>
    <property type="project" value="UniProtKB-UniRule"/>
</dbReference>
<evidence type="ECO:0000256" key="7">
    <source>
        <dbReference type="ARBA" id="ARBA00047745"/>
    </source>
</evidence>
<dbReference type="OrthoDB" id="9801219at2"/>
<evidence type="ECO:0000256" key="2">
    <source>
        <dbReference type="ARBA" id="ARBA00022679"/>
    </source>
</evidence>
<reference evidence="12" key="1">
    <citation type="submission" date="2016-10" db="EMBL/GenBank/DDBJ databases">
        <authorList>
            <person name="Varghese N."/>
            <person name="Submissions S."/>
        </authorList>
    </citation>
    <scope>NUCLEOTIDE SEQUENCE [LARGE SCALE GENOMIC DNA]</scope>
    <source>
        <strain evidence="12">DSM 16108</strain>
    </source>
</reference>
<feature type="domain" description="Carbohydrate kinase PfkB" evidence="10">
    <location>
        <begin position="6"/>
        <end position="284"/>
    </location>
</feature>
<comment type="similarity">
    <text evidence="8">Belongs to the carbohydrate kinase PfkB family. LacC subfamily.</text>
</comment>
<comment type="pathway">
    <text evidence="8">Carbohydrate metabolism; D-tagatose 6-phosphate degradation; D-glyceraldehyde 3-phosphate and glycerone phosphate from D-tagatose 6-phosphate: step 1/2.</text>
</comment>
<dbReference type="UniPathway" id="UPA00704">
    <property type="reaction ID" value="UER00715"/>
</dbReference>
<gene>
    <name evidence="11" type="ORF">SAMN04488569_101446</name>
</gene>
<comment type="catalytic activity">
    <reaction evidence="8">
        <text>D-tagatofuranose 6-phosphate + ATP = D-tagatofuranose 1,6-bisphosphate + ADP + H(+)</text>
        <dbReference type="Rhea" id="RHEA:12420"/>
        <dbReference type="ChEBI" id="CHEBI:15378"/>
        <dbReference type="ChEBI" id="CHEBI:30616"/>
        <dbReference type="ChEBI" id="CHEBI:58694"/>
        <dbReference type="ChEBI" id="CHEBI:58695"/>
        <dbReference type="ChEBI" id="CHEBI:456216"/>
        <dbReference type="EC" id="2.7.1.144"/>
    </reaction>
</comment>
<keyword evidence="4 8" id="KW-0547">Nucleotide-binding</keyword>
<dbReference type="SUPFAM" id="SSF53613">
    <property type="entry name" value="Ribokinase-like"/>
    <property type="match status" value="1"/>
</dbReference>
<dbReference type="NCBIfam" id="TIGR03828">
    <property type="entry name" value="pfkB"/>
    <property type="match status" value="1"/>
</dbReference>
<keyword evidence="2 8" id="KW-0808">Transferase</keyword>
<keyword evidence="6 8" id="KW-0067">ATP-binding</keyword>
<dbReference type="PANTHER" id="PTHR46566:SF1">
    <property type="entry name" value="1-PHOSPHOFRUCTOKINASE"/>
    <property type="match status" value="1"/>
</dbReference>
<evidence type="ECO:0000256" key="5">
    <source>
        <dbReference type="ARBA" id="ARBA00022777"/>
    </source>
</evidence>
<dbReference type="GO" id="GO:2001059">
    <property type="term" value="P:D-tagatose 6-phosphate catabolic process"/>
    <property type="evidence" value="ECO:0007669"/>
    <property type="project" value="UniProtKB-UniPathway"/>
</dbReference>
<dbReference type="InterPro" id="IPR022463">
    <property type="entry name" value="1-PFruKinase"/>
</dbReference>
<dbReference type="InterPro" id="IPR029056">
    <property type="entry name" value="Ribokinase-like"/>
</dbReference>
<comment type="similarity">
    <text evidence="1">Belongs to the carbohydrate kinase pfkB family.</text>
</comment>
<protein>
    <recommendedName>
        <fullName evidence="8">Tagatose-6-phosphate kinase</fullName>
        <ecNumber evidence="8">2.7.1.144</ecNumber>
    </recommendedName>
</protein>
<keyword evidence="12" id="KW-1185">Reference proteome</keyword>
<evidence type="ECO:0000259" key="10">
    <source>
        <dbReference type="Pfam" id="PF00294"/>
    </source>
</evidence>
<dbReference type="PROSITE" id="PS00584">
    <property type="entry name" value="PFKB_KINASES_2"/>
    <property type="match status" value="1"/>
</dbReference>
<dbReference type="Pfam" id="PF00294">
    <property type="entry name" value="PfkB"/>
    <property type="match status" value="1"/>
</dbReference>
<evidence type="ECO:0000256" key="8">
    <source>
        <dbReference type="PIRNR" id="PIRNR000535"/>
    </source>
</evidence>
<evidence type="ECO:0000256" key="6">
    <source>
        <dbReference type="ARBA" id="ARBA00022840"/>
    </source>
</evidence>
<evidence type="ECO:0000313" key="12">
    <source>
        <dbReference type="Proteomes" id="UP000199589"/>
    </source>
</evidence>
<dbReference type="GO" id="GO:0005524">
    <property type="term" value="F:ATP binding"/>
    <property type="evidence" value="ECO:0007669"/>
    <property type="project" value="UniProtKB-UniRule"/>
</dbReference>
<dbReference type="EMBL" id="FOSJ01000014">
    <property type="protein sequence ID" value="SFK19006.1"/>
    <property type="molecule type" value="Genomic_DNA"/>
</dbReference>
<dbReference type="GO" id="GO:0005829">
    <property type="term" value="C:cytosol"/>
    <property type="evidence" value="ECO:0007669"/>
    <property type="project" value="TreeGrafter"/>
</dbReference>
<organism evidence="11 12">
    <name type="scientific">Marinilactibacillus piezotolerans</name>
    <dbReference type="NCBI Taxonomy" id="258723"/>
    <lineage>
        <taxon>Bacteria</taxon>
        <taxon>Bacillati</taxon>
        <taxon>Bacillota</taxon>
        <taxon>Bacilli</taxon>
        <taxon>Lactobacillales</taxon>
        <taxon>Carnobacteriaceae</taxon>
        <taxon>Marinilactibacillus</taxon>
    </lineage>
</organism>
<evidence type="ECO:0000256" key="9">
    <source>
        <dbReference type="RuleBase" id="RU369061"/>
    </source>
</evidence>